<dbReference type="Proteomes" id="UP000705867">
    <property type="component" value="Unassembled WGS sequence"/>
</dbReference>
<evidence type="ECO:0000313" key="1">
    <source>
        <dbReference type="EMBL" id="MBZ0157315.1"/>
    </source>
</evidence>
<dbReference type="AlphaFoldDB" id="A0A953JEV4"/>
<reference evidence="1" key="2">
    <citation type="submission" date="2021-08" db="EMBL/GenBank/DDBJ databases">
        <authorList>
            <person name="Dalcin Martins P."/>
        </authorList>
    </citation>
    <scope>NUCLEOTIDE SEQUENCE</scope>
    <source>
        <strain evidence="1">MAG_39</strain>
    </source>
</reference>
<comment type="caution">
    <text evidence="1">The sequence shown here is derived from an EMBL/GenBank/DDBJ whole genome shotgun (WGS) entry which is preliminary data.</text>
</comment>
<protein>
    <submittedName>
        <fullName evidence="1">Uncharacterized protein</fullName>
    </submittedName>
</protein>
<reference evidence="1" key="1">
    <citation type="journal article" date="2021" name="bioRxiv">
        <title>Unraveling nitrogen, sulfur and carbon metabolic pathways and microbial community transcriptional responses to substrate deprivation and toxicity stresses in a bioreactor mimicking anoxic brackish coastal sediment conditions.</title>
        <authorList>
            <person name="Martins P.D."/>
            <person name="Echeveste M.J."/>
            <person name="Arshad A."/>
            <person name="Kurth J."/>
            <person name="Ouboter H."/>
            <person name="Jetten M.S.M."/>
            <person name="Welte C.U."/>
        </authorList>
    </citation>
    <scope>NUCLEOTIDE SEQUENCE</scope>
    <source>
        <strain evidence="1">MAG_39</strain>
    </source>
</reference>
<dbReference type="EMBL" id="JAIOIV010000110">
    <property type="protein sequence ID" value="MBZ0157315.1"/>
    <property type="molecule type" value="Genomic_DNA"/>
</dbReference>
<proteinExistence type="predicted"/>
<sequence length="49" mass="5668">MMKTVCWEGKNEVPPDAPRTHRMDLDDAPYGYELFKDKEDGCIKVVLKP</sequence>
<gene>
    <name evidence="1" type="ORF">K8I29_14035</name>
</gene>
<evidence type="ECO:0000313" key="2">
    <source>
        <dbReference type="Proteomes" id="UP000705867"/>
    </source>
</evidence>
<name>A0A953JEV4_9BACT</name>
<organism evidence="1 2">
    <name type="scientific">Candidatus Nitrobium versatile</name>
    <dbReference type="NCBI Taxonomy" id="2884831"/>
    <lineage>
        <taxon>Bacteria</taxon>
        <taxon>Pseudomonadati</taxon>
        <taxon>Nitrospirota</taxon>
        <taxon>Nitrospiria</taxon>
        <taxon>Nitrospirales</taxon>
        <taxon>Nitrospiraceae</taxon>
        <taxon>Candidatus Nitrobium</taxon>
    </lineage>
</organism>
<accession>A0A953JEV4</accession>